<dbReference type="GO" id="GO:0006259">
    <property type="term" value="P:DNA metabolic process"/>
    <property type="evidence" value="ECO:0007669"/>
    <property type="project" value="UniProtKB-ARBA"/>
</dbReference>
<dbReference type="Pfam" id="PF00929">
    <property type="entry name" value="RNase_T"/>
    <property type="match status" value="1"/>
</dbReference>
<evidence type="ECO:0000256" key="1">
    <source>
        <dbReference type="ARBA" id="ARBA00022722"/>
    </source>
</evidence>
<gene>
    <name evidence="4" type="ORF">SAMN05421848_1809</name>
</gene>
<dbReference type="GO" id="GO:0003676">
    <property type="term" value="F:nucleic acid binding"/>
    <property type="evidence" value="ECO:0007669"/>
    <property type="project" value="InterPro"/>
</dbReference>
<protein>
    <submittedName>
        <fullName evidence="4">Exonuclease</fullName>
    </submittedName>
</protein>
<dbReference type="InterPro" id="IPR012337">
    <property type="entry name" value="RNaseH-like_sf"/>
</dbReference>
<reference evidence="5" key="1">
    <citation type="submission" date="2016-10" db="EMBL/GenBank/DDBJ databases">
        <authorList>
            <person name="Varghese N."/>
            <person name="Submissions S."/>
        </authorList>
    </citation>
    <scope>NUCLEOTIDE SEQUENCE [LARGE SCALE GENOMIC DNA]</scope>
    <source>
        <strain evidence="5">DSM 23439</strain>
    </source>
</reference>
<evidence type="ECO:0000256" key="2">
    <source>
        <dbReference type="ARBA" id="ARBA00022839"/>
    </source>
</evidence>
<dbReference type="Gene3D" id="3.30.420.10">
    <property type="entry name" value="Ribonuclease H-like superfamily/Ribonuclease H"/>
    <property type="match status" value="1"/>
</dbReference>
<feature type="domain" description="Exonuclease" evidence="3">
    <location>
        <begin position="5"/>
        <end position="165"/>
    </location>
</feature>
<keyword evidence="2 4" id="KW-0378">Hydrolase</keyword>
<dbReference type="OrthoDB" id="7822240at2"/>
<dbReference type="EMBL" id="FOLY01000003">
    <property type="protein sequence ID" value="SFC52787.1"/>
    <property type="molecule type" value="Genomic_DNA"/>
</dbReference>
<accession>A0A1I1JVX2</accession>
<dbReference type="InterPro" id="IPR036397">
    <property type="entry name" value="RNaseH_sf"/>
</dbReference>
<dbReference type="RefSeq" id="WP_090133085.1">
    <property type="nucleotide sequence ID" value="NZ_FOLY01000003.1"/>
</dbReference>
<proteinExistence type="predicted"/>
<dbReference type="InterPro" id="IPR013520">
    <property type="entry name" value="Ribonucl_H"/>
</dbReference>
<dbReference type="GO" id="GO:0004527">
    <property type="term" value="F:exonuclease activity"/>
    <property type="evidence" value="ECO:0007669"/>
    <property type="project" value="UniProtKB-KW"/>
</dbReference>
<evidence type="ECO:0000313" key="5">
    <source>
        <dbReference type="Proteomes" id="UP000199046"/>
    </source>
</evidence>
<dbReference type="Proteomes" id="UP000199046">
    <property type="component" value="Unassembled WGS sequence"/>
</dbReference>
<dbReference type="SUPFAM" id="SSF53098">
    <property type="entry name" value="Ribonuclease H-like"/>
    <property type="match status" value="1"/>
</dbReference>
<keyword evidence="1" id="KW-0540">Nuclease</keyword>
<evidence type="ECO:0000313" key="4">
    <source>
        <dbReference type="EMBL" id="SFC52787.1"/>
    </source>
</evidence>
<evidence type="ECO:0000259" key="3">
    <source>
        <dbReference type="Pfam" id="PF00929"/>
    </source>
</evidence>
<name>A0A1I1JVX2_9GAMM</name>
<keyword evidence="2 4" id="KW-0269">Exonuclease</keyword>
<dbReference type="AlphaFoldDB" id="A0A1I1JVX2"/>
<dbReference type="STRING" id="402385.SAMN05421848_1809"/>
<keyword evidence="5" id="KW-1185">Reference proteome</keyword>
<dbReference type="CDD" id="cd06127">
    <property type="entry name" value="DEDDh"/>
    <property type="match status" value="1"/>
</dbReference>
<organism evidence="4 5">
    <name type="scientific">Kushneria avicenniae</name>
    <dbReference type="NCBI Taxonomy" id="402385"/>
    <lineage>
        <taxon>Bacteria</taxon>
        <taxon>Pseudomonadati</taxon>
        <taxon>Pseudomonadota</taxon>
        <taxon>Gammaproteobacteria</taxon>
        <taxon>Oceanospirillales</taxon>
        <taxon>Halomonadaceae</taxon>
        <taxon>Kushneria</taxon>
    </lineage>
</organism>
<sequence>MRALIHDFETAGGSARHCGVVQLAVLGGVLHTDGRFESQWQHSAHYHPGGSIDPATTRVHGIHDEDVAQCPDYRHGIPPVYREATRQGFDALVMGYSNTGFDNVIARRLGCRPRRSLDLFIPAYRLKKRDGLESASLGHMYRELTGGEPTHAHEALFDVTMTAALVTPLMARFGFEDFASFLDWATVGQPVPGLRLRFGPSRGKTIESLDDDALTAALNGWRGGNIDVHASLDAEYTRRGLTLRPEQGRLF</sequence>